<gene>
    <name evidence="1" type="ORF">H5410_016341</name>
</gene>
<evidence type="ECO:0000313" key="1">
    <source>
        <dbReference type="EMBL" id="KAG5616517.1"/>
    </source>
</evidence>
<evidence type="ECO:0000313" key="2">
    <source>
        <dbReference type="Proteomes" id="UP000824120"/>
    </source>
</evidence>
<dbReference type="Proteomes" id="UP000824120">
    <property type="component" value="Chromosome 3"/>
</dbReference>
<comment type="caution">
    <text evidence="1">The sequence shown here is derived from an EMBL/GenBank/DDBJ whole genome shotgun (WGS) entry which is preliminary data.</text>
</comment>
<name>A0A9J5ZW00_SOLCO</name>
<keyword evidence="2" id="KW-1185">Reference proteome</keyword>
<protein>
    <submittedName>
        <fullName evidence="1">Uncharacterized protein</fullName>
    </submittedName>
</protein>
<dbReference type="EMBL" id="JACXVP010000003">
    <property type="protein sequence ID" value="KAG5616517.1"/>
    <property type="molecule type" value="Genomic_DNA"/>
</dbReference>
<organism evidence="1 2">
    <name type="scientific">Solanum commersonii</name>
    <name type="common">Commerson's wild potato</name>
    <name type="synonym">Commerson's nightshade</name>
    <dbReference type="NCBI Taxonomy" id="4109"/>
    <lineage>
        <taxon>Eukaryota</taxon>
        <taxon>Viridiplantae</taxon>
        <taxon>Streptophyta</taxon>
        <taxon>Embryophyta</taxon>
        <taxon>Tracheophyta</taxon>
        <taxon>Spermatophyta</taxon>
        <taxon>Magnoliopsida</taxon>
        <taxon>eudicotyledons</taxon>
        <taxon>Gunneridae</taxon>
        <taxon>Pentapetalae</taxon>
        <taxon>asterids</taxon>
        <taxon>lamiids</taxon>
        <taxon>Solanales</taxon>
        <taxon>Solanaceae</taxon>
        <taxon>Solanoideae</taxon>
        <taxon>Solaneae</taxon>
        <taxon>Solanum</taxon>
    </lineage>
</organism>
<reference evidence="1 2" key="1">
    <citation type="submission" date="2020-09" db="EMBL/GenBank/DDBJ databases">
        <title>De no assembly of potato wild relative species, Solanum commersonii.</title>
        <authorList>
            <person name="Cho K."/>
        </authorList>
    </citation>
    <scope>NUCLEOTIDE SEQUENCE [LARGE SCALE GENOMIC DNA]</scope>
    <source>
        <strain evidence="1">LZ3.2</strain>
        <tissue evidence="1">Leaf</tissue>
    </source>
</reference>
<sequence length="132" mass="14906">MAKQKEVIYRLVSNTYGVAPLSPNFVHRRQRPLMKPLLHPHSRGQPPSEPLSFFSFLTALLQPLVYSSHFTTQTSHPFPPFSLSLYLFSHPCKPAKCRTINNNDNKSIVSPPLRPARPGKALMFLRAIEIGS</sequence>
<proteinExistence type="predicted"/>
<accession>A0A9J5ZW00</accession>
<dbReference type="AlphaFoldDB" id="A0A9J5ZW00"/>